<dbReference type="Proteomes" id="UP000319809">
    <property type="component" value="Chromosome"/>
</dbReference>
<accession>A0A4Y5YIM5</accession>
<dbReference type="AlphaFoldDB" id="A0A4Y5YIM5"/>
<evidence type="ECO:0008006" key="3">
    <source>
        <dbReference type="Google" id="ProtNLM"/>
    </source>
</evidence>
<protein>
    <recommendedName>
        <fullName evidence="3">Amino acid ABC transporter substrate-binding protein</fullName>
    </recommendedName>
</protein>
<dbReference type="SUPFAM" id="SSF53850">
    <property type="entry name" value="Periplasmic binding protein-like II"/>
    <property type="match status" value="1"/>
</dbReference>
<name>A0A4Y5YIM5_9GAMM</name>
<sequence>MDDLKHFFLLFNLLLFGVLTNVPAAYANDQFIINNSESELDNRYQYPYDLLALVIEATKVDFGEASLTVSSMIMSRNRTFRALKDGHTINVIAEASKLEWDEQLIPIKIPIRKGIQGFRIFIIKQENAATLANITTLAQLTSLNTGSGRQWSTKVAMQKAGFKVVESTEYNSLFNMLSKERFITFGRGVNEVFQEIELFKQHYPELVVDEHLMLNIPLATYYYVSPDKPRLAQRIQVGLQRIIESGQFDQLFYQYHCTYLIKSKLNQRLIFKIDNPFISESDMTTIVGNDFLLNPRGDFSDLCSQYL</sequence>
<evidence type="ECO:0000313" key="1">
    <source>
        <dbReference type="EMBL" id="QDE32567.1"/>
    </source>
</evidence>
<dbReference type="KEGG" id="spol:FH971_17345"/>
<dbReference type="RefSeq" id="WP_140235145.1">
    <property type="nucleotide sequence ID" value="NZ_CP041036.1"/>
</dbReference>
<proteinExistence type="predicted"/>
<gene>
    <name evidence="1" type="ORF">FH971_17345</name>
</gene>
<keyword evidence="2" id="KW-1185">Reference proteome</keyword>
<evidence type="ECO:0000313" key="2">
    <source>
        <dbReference type="Proteomes" id="UP000319809"/>
    </source>
</evidence>
<dbReference type="EMBL" id="CP041036">
    <property type="protein sequence ID" value="QDE32567.1"/>
    <property type="molecule type" value="Genomic_DNA"/>
</dbReference>
<reference evidence="1 2" key="1">
    <citation type="submission" date="2019-06" db="EMBL/GenBank/DDBJ databases">
        <title>The genome of Shewanella sp. SM1901.</title>
        <authorList>
            <person name="Cha Q."/>
        </authorList>
    </citation>
    <scope>NUCLEOTIDE SEQUENCE [LARGE SCALE GENOMIC DNA]</scope>
    <source>
        <strain evidence="1 2">SM1901</strain>
    </source>
</reference>
<organism evidence="1 2">
    <name type="scientific">Shewanella polaris</name>
    <dbReference type="NCBI Taxonomy" id="2588449"/>
    <lineage>
        <taxon>Bacteria</taxon>
        <taxon>Pseudomonadati</taxon>
        <taxon>Pseudomonadota</taxon>
        <taxon>Gammaproteobacteria</taxon>
        <taxon>Alteromonadales</taxon>
        <taxon>Shewanellaceae</taxon>
        <taxon>Shewanella</taxon>
    </lineage>
</organism>